<dbReference type="PANTHER" id="PTHR12788:SF10">
    <property type="entry name" value="PROTEIN-TYROSINE SULFOTRANSFERASE"/>
    <property type="match status" value="1"/>
</dbReference>
<keyword evidence="4" id="KW-1185">Reference proteome</keyword>
<comment type="caution">
    <text evidence="3">The sequence shown here is derived from an EMBL/GenBank/DDBJ whole genome shotgun (WGS) entry which is preliminary data.</text>
</comment>
<dbReference type="Pfam" id="PF13469">
    <property type="entry name" value="Sulfotransfer_3"/>
    <property type="match status" value="1"/>
</dbReference>
<evidence type="ECO:0000256" key="1">
    <source>
        <dbReference type="ARBA" id="ARBA00022679"/>
    </source>
</evidence>
<dbReference type="PANTHER" id="PTHR12788">
    <property type="entry name" value="PROTEIN-TYROSINE SULFOTRANSFERASE 2"/>
    <property type="match status" value="1"/>
</dbReference>
<keyword evidence="1" id="KW-0808">Transferase</keyword>
<dbReference type="SUPFAM" id="SSF52540">
    <property type="entry name" value="P-loop containing nucleoside triphosphate hydrolases"/>
    <property type="match status" value="1"/>
</dbReference>
<dbReference type="Proteomes" id="UP001500443">
    <property type="component" value="Unassembled WGS sequence"/>
</dbReference>
<organism evidence="3 4">
    <name type="scientific">Streptomyces synnematoformans</name>
    <dbReference type="NCBI Taxonomy" id="415721"/>
    <lineage>
        <taxon>Bacteria</taxon>
        <taxon>Bacillati</taxon>
        <taxon>Actinomycetota</taxon>
        <taxon>Actinomycetes</taxon>
        <taxon>Kitasatosporales</taxon>
        <taxon>Streptomycetaceae</taxon>
        <taxon>Streptomyces</taxon>
    </lineage>
</organism>
<gene>
    <name evidence="3" type="ORF">GCM10009802_11000</name>
</gene>
<accession>A0ABN2XJI0</accession>
<protein>
    <submittedName>
        <fullName evidence="3">Sulfotransferase</fullName>
    </submittedName>
</protein>
<dbReference type="RefSeq" id="WP_344288457.1">
    <property type="nucleotide sequence ID" value="NZ_BAAAPF010000016.1"/>
</dbReference>
<dbReference type="Gene3D" id="3.40.50.300">
    <property type="entry name" value="P-loop containing nucleotide triphosphate hydrolases"/>
    <property type="match status" value="1"/>
</dbReference>
<feature type="region of interest" description="Disordered" evidence="2">
    <location>
        <begin position="1"/>
        <end position="60"/>
    </location>
</feature>
<proteinExistence type="predicted"/>
<evidence type="ECO:0000256" key="2">
    <source>
        <dbReference type="SAM" id="MobiDB-lite"/>
    </source>
</evidence>
<name>A0ABN2XJI0_9ACTN</name>
<sequence length="316" mass="34563">MSAVGKGLRRRGRLMAQALGPPQRAARTFAAPPRVAARGGTGARVGAGTDAEAGAHAGGAREPYVAPRATRLVTSPVFVLSSVRSGSTLLRVLLNSHPEIRAPHEMHLRTLHVRLTRPYSAKAMEGLELDRRELEHLLWDRVLYVELERSGKRVIVDKTPANALIRDRLADCWPEARFLVLLRHPGAVVSSLVNRRRDPDLDAIHTEVLDYAEALETARTQLGPAGHVLRYEDLTAEPAGTTRGICEFLGVEWTPEMLDYGEHDHGTFRPHLGDWSNNIKSGRIQPARAGDHGAGLPDRLAEIAGLWGYGRAARSG</sequence>
<evidence type="ECO:0000313" key="3">
    <source>
        <dbReference type="EMBL" id="GAA2112716.1"/>
    </source>
</evidence>
<evidence type="ECO:0000313" key="4">
    <source>
        <dbReference type="Proteomes" id="UP001500443"/>
    </source>
</evidence>
<dbReference type="InterPro" id="IPR027417">
    <property type="entry name" value="P-loop_NTPase"/>
</dbReference>
<dbReference type="EMBL" id="BAAAPF010000016">
    <property type="protein sequence ID" value="GAA2112716.1"/>
    <property type="molecule type" value="Genomic_DNA"/>
</dbReference>
<feature type="compositionally biased region" description="Low complexity" evidence="2">
    <location>
        <begin position="46"/>
        <end position="60"/>
    </location>
</feature>
<dbReference type="InterPro" id="IPR026634">
    <property type="entry name" value="TPST-like"/>
</dbReference>
<reference evidence="3 4" key="1">
    <citation type="journal article" date="2019" name="Int. J. Syst. Evol. Microbiol.">
        <title>The Global Catalogue of Microorganisms (GCM) 10K type strain sequencing project: providing services to taxonomists for standard genome sequencing and annotation.</title>
        <authorList>
            <consortium name="The Broad Institute Genomics Platform"/>
            <consortium name="The Broad Institute Genome Sequencing Center for Infectious Disease"/>
            <person name="Wu L."/>
            <person name="Ma J."/>
        </authorList>
    </citation>
    <scope>NUCLEOTIDE SEQUENCE [LARGE SCALE GENOMIC DNA]</scope>
    <source>
        <strain evidence="3 4">JCM 15481</strain>
    </source>
</reference>